<dbReference type="CDD" id="cd00956">
    <property type="entry name" value="Transaldolase_FSA"/>
    <property type="match status" value="1"/>
</dbReference>
<dbReference type="InterPro" id="IPR013785">
    <property type="entry name" value="Aldolase_TIM"/>
</dbReference>
<dbReference type="RefSeq" id="WP_109252015.1">
    <property type="nucleotide sequence ID" value="NZ_QEXV01000001.1"/>
</dbReference>
<dbReference type="InterPro" id="IPR018225">
    <property type="entry name" value="Transaldolase_AS"/>
</dbReference>
<dbReference type="EMBL" id="QEXV01000001">
    <property type="protein sequence ID" value="PWE18741.1"/>
    <property type="molecule type" value="Genomic_DNA"/>
</dbReference>
<comment type="subcellular location">
    <subcellularLocation>
        <location evidence="1">Cytoplasm</location>
    </subcellularLocation>
</comment>
<reference evidence="6" key="1">
    <citation type="submission" date="2018-05" db="EMBL/GenBank/DDBJ databases">
        <authorList>
            <person name="Liu B.-T."/>
        </authorList>
    </citation>
    <scope>NUCLEOTIDE SEQUENCE [LARGE SCALE GENOMIC DNA]</scope>
    <source>
        <strain evidence="6">WD6-1</strain>
    </source>
</reference>
<dbReference type="InterPro" id="IPR004731">
    <property type="entry name" value="Transaldolase_3B/F6P_aldolase"/>
</dbReference>
<dbReference type="NCBIfam" id="TIGR00875">
    <property type="entry name" value="fsa_talC_mipB"/>
    <property type="match status" value="1"/>
</dbReference>
<dbReference type="GO" id="GO:0042182">
    <property type="term" value="P:ketone catabolic process"/>
    <property type="evidence" value="ECO:0007669"/>
    <property type="project" value="UniProtKB-ARBA"/>
</dbReference>
<dbReference type="GO" id="GO:0005975">
    <property type="term" value="P:carbohydrate metabolic process"/>
    <property type="evidence" value="ECO:0007669"/>
    <property type="project" value="InterPro"/>
</dbReference>
<name>A0A2U2BXJ9_9PROT</name>
<dbReference type="GO" id="GO:0006098">
    <property type="term" value="P:pentose-phosphate shunt"/>
    <property type="evidence" value="ECO:0007669"/>
    <property type="project" value="UniProtKB-KW"/>
</dbReference>
<dbReference type="Gene3D" id="3.20.20.70">
    <property type="entry name" value="Aldolase class I"/>
    <property type="match status" value="1"/>
</dbReference>
<keyword evidence="2" id="KW-0963">Cytoplasm</keyword>
<evidence type="ECO:0000256" key="4">
    <source>
        <dbReference type="ARBA" id="ARBA00023270"/>
    </source>
</evidence>
<keyword evidence="6" id="KW-1185">Reference proteome</keyword>
<evidence type="ECO:0000313" key="5">
    <source>
        <dbReference type="EMBL" id="PWE18741.1"/>
    </source>
</evidence>
<evidence type="ECO:0000256" key="2">
    <source>
        <dbReference type="ARBA" id="ARBA00022490"/>
    </source>
</evidence>
<dbReference type="PROSITE" id="PS00958">
    <property type="entry name" value="TRANSALDOLASE_2"/>
    <property type="match status" value="1"/>
</dbReference>
<sequence>MQLFLDTAEIDEIAGRARAGLVDGVTTNPSLIAKSGADVFDRVAAICAAVSGPVSAEVVATDVEGMLREGRRLREIADNVVIKLPLTGPGLEACRSFADEGVATNVTLCFSLNQAMLAAKAGATFVSPFVGRVEDAGGDGIGLLRDIRAHYDRHGFETRILAASLRNPGHVEAAALVGCDAATLPPKTFDEMIRHPLTDTGLEAFLADWEKTGRGGLA</sequence>
<dbReference type="Pfam" id="PF00923">
    <property type="entry name" value="TAL_FSA"/>
    <property type="match status" value="1"/>
</dbReference>
<evidence type="ECO:0000256" key="1">
    <source>
        <dbReference type="ARBA" id="ARBA00004496"/>
    </source>
</evidence>
<dbReference type="PANTHER" id="PTHR10683">
    <property type="entry name" value="TRANSALDOLASE"/>
    <property type="match status" value="1"/>
</dbReference>
<proteinExistence type="predicted"/>
<evidence type="ECO:0000256" key="3">
    <source>
        <dbReference type="ARBA" id="ARBA00023126"/>
    </source>
</evidence>
<dbReference type="SUPFAM" id="SSF51569">
    <property type="entry name" value="Aldolase"/>
    <property type="match status" value="1"/>
</dbReference>
<organism evidence="5 6">
    <name type="scientific">Marinicauda salina</name>
    <dbReference type="NCBI Taxonomy" id="2135793"/>
    <lineage>
        <taxon>Bacteria</taxon>
        <taxon>Pseudomonadati</taxon>
        <taxon>Pseudomonadota</taxon>
        <taxon>Alphaproteobacteria</taxon>
        <taxon>Maricaulales</taxon>
        <taxon>Maricaulaceae</taxon>
        <taxon>Marinicauda</taxon>
    </lineage>
</organism>
<gene>
    <name evidence="5" type="primary">fsa</name>
    <name evidence="5" type="ORF">DDZ18_03875</name>
</gene>
<comment type="caution">
    <text evidence="5">The sequence shown here is derived from an EMBL/GenBank/DDBJ whole genome shotgun (WGS) entry which is preliminary data.</text>
</comment>
<dbReference type="Proteomes" id="UP000245168">
    <property type="component" value="Unassembled WGS sequence"/>
</dbReference>
<dbReference type="FunFam" id="3.20.20.70:FF:000018">
    <property type="entry name" value="Probable transaldolase"/>
    <property type="match status" value="1"/>
</dbReference>
<evidence type="ECO:0000313" key="6">
    <source>
        <dbReference type="Proteomes" id="UP000245168"/>
    </source>
</evidence>
<dbReference type="PANTHER" id="PTHR10683:SF40">
    <property type="entry name" value="FRUCTOSE-6-PHOSPHATE ALDOLASE 1-RELATED"/>
    <property type="match status" value="1"/>
</dbReference>
<dbReference type="InterPro" id="IPR001585">
    <property type="entry name" value="TAL/FSA"/>
</dbReference>
<dbReference type="InterPro" id="IPR033919">
    <property type="entry name" value="TSA/FSA_arc/bac"/>
</dbReference>
<dbReference type="OrthoDB" id="9807051at2"/>
<dbReference type="GO" id="GO:0005737">
    <property type="term" value="C:cytoplasm"/>
    <property type="evidence" value="ECO:0007669"/>
    <property type="project" value="UniProtKB-SubCell"/>
</dbReference>
<protein>
    <submittedName>
        <fullName evidence="5">Fructose-6-phosphate aldolase</fullName>
    </submittedName>
</protein>
<dbReference type="GO" id="GO:0016832">
    <property type="term" value="F:aldehyde-lyase activity"/>
    <property type="evidence" value="ECO:0007669"/>
    <property type="project" value="InterPro"/>
</dbReference>
<keyword evidence="3" id="KW-0570">Pentose shunt</keyword>
<keyword evidence="4" id="KW-0704">Schiff base</keyword>
<dbReference type="AlphaFoldDB" id="A0A2U2BXJ9"/>
<accession>A0A2U2BXJ9</accession>
<dbReference type="PROSITE" id="PS01054">
    <property type="entry name" value="TRANSALDOLASE_1"/>
    <property type="match status" value="1"/>
</dbReference>